<sequence>MRDGATFHLDLDRPTLIYLTDIPSTGGKGTMSLPAFHAHTVRQLLSHTGCVADYPDKTVPGIADRTTHYATAMSAVRDIWNVGLVTKMSDAGFPEDAPNDGACIMGKTWSYSTPAFIFVAAVLESVTGRAIHRLLQEEIFAPHGLSSMRMKYAASTLPPNDNRASLYDDDNKKVDPANNSWRAFGGGMETDVVDLARFGWKVLDGWILSPEARDNRLWRRVDTIDPGPDYALGWGVPHDTDRGRIAEHPGMSTGGRSLLRIYRDHGLVIAILSNRKNHPVDDVVTLAERIGDRVPR</sequence>
<evidence type="ECO:0000313" key="2">
    <source>
        <dbReference type="EMBL" id="VFK54422.1"/>
    </source>
</evidence>
<dbReference type="AlphaFoldDB" id="A0A450ZKW8"/>
<dbReference type="InterPro" id="IPR050789">
    <property type="entry name" value="Diverse_Enzym_Activities"/>
</dbReference>
<name>A0A450ZKW8_9GAMM</name>
<accession>A0A450ZKW8</accession>
<dbReference type="PANTHER" id="PTHR43283">
    <property type="entry name" value="BETA-LACTAMASE-RELATED"/>
    <property type="match status" value="1"/>
</dbReference>
<dbReference type="InterPro" id="IPR001466">
    <property type="entry name" value="Beta-lactam-related"/>
</dbReference>
<dbReference type="InterPro" id="IPR012338">
    <property type="entry name" value="Beta-lactam/transpept-like"/>
</dbReference>
<organism evidence="2">
    <name type="scientific">Candidatus Kentrum sp. TC</name>
    <dbReference type="NCBI Taxonomy" id="2126339"/>
    <lineage>
        <taxon>Bacteria</taxon>
        <taxon>Pseudomonadati</taxon>
        <taxon>Pseudomonadota</taxon>
        <taxon>Gammaproteobacteria</taxon>
        <taxon>Candidatus Kentrum</taxon>
    </lineage>
</organism>
<dbReference type="Gene3D" id="3.40.710.10">
    <property type="entry name" value="DD-peptidase/beta-lactamase superfamily"/>
    <property type="match status" value="1"/>
</dbReference>
<dbReference type="SUPFAM" id="SSF56601">
    <property type="entry name" value="beta-lactamase/transpeptidase-like"/>
    <property type="match status" value="1"/>
</dbReference>
<reference evidence="2" key="1">
    <citation type="submission" date="2019-02" db="EMBL/GenBank/DDBJ databases">
        <authorList>
            <person name="Gruber-Vodicka R. H."/>
            <person name="Seah K. B. B."/>
        </authorList>
    </citation>
    <scope>NUCLEOTIDE SEQUENCE</scope>
    <source>
        <strain evidence="2">BECK_BZ126</strain>
    </source>
</reference>
<dbReference type="Pfam" id="PF00144">
    <property type="entry name" value="Beta-lactamase"/>
    <property type="match status" value="1"/>
</dbReference>
<protein>
    <submittedName>
        <fullName evidence="2">Beta-lactamase</fullName>
    </submittedName>
</protein>
<feature type="domain" description="Beta-lactamase-related" evidence="1">
    <location>
        <begin position="10"/>
        <end position="283"/>
    </location>
</feature>
<gene>
    <name evidence="2" type="ORF">BECKTC1821F_GA0114240_10056</name>
</gene>
<evidence type="ECO:0000259" key="1">
    <source>
        <dbReference type="Pfam" id="PF00144"/>
    </source>
</evidence>
<dbReference type="EMBL" id="CAADFW010000005">
    <property type="protein sequence ID" value="VFK54422.1"/>
    <property type="molecule type" value="Genomic_DNA"/>
</dbReference>
<proteinExistence type="predicted"/>